<dbReference type="Proteomes" id="UP000224854">
    <property type="component" value="Unassembled WGS sequence"/>
</dbReference>
<name>A0A2C5YIA3_9HYPO</name>
<reference evidence="1 2" key="1">
    <citation type="submission" date="2017-06" db="EMBL/GenBank/DDBJ databases">
        <title>Ant-infecting Ophiocordyceps genomes reveal a high diversity of potential behavioral manipulation genes and a possible major role for enterotoxins.</title>
        <authorList>
            <person name="De Bekker C."/>
            <person name="Evans H.C."/>
            <person name="Brachmann A."/>
            <person name="Hughes D.P."/>
        </authorList>
    </citation>
    <scope>NUCLEOTIDE SEQUENCE [LARGE SCALE GENOMIC DNA]</scope>
    <source>
        <strain evidence="1 2">1348a</strain>
    </source>
</reference>
<evidence type="ECO:0000313" key="1">
    <source>
        <dbReference type="EMBL" id="PHH68487.1"/>
    </source>
</evidence>
<keyword evidence="2" id="KW-1185">Reference proteome</keyword>
<dbReference type="AlphaFoldDB" id="A0A2C5YIA3"/>
<organism evidence="1 2">
    <name type="scientific">Ophiocordyceps australis</name>
    <dbReference type="NCBI Taxonomy" id="1399860"/>
    <lineage>
        <taxon>Eukaryota</taxon>
        <taxon>Fungi</taxon>
        <taxon>Dikarya</taxon>
        <taxon>Ascomycota</taxon>
        <taxon>Pezizomycotina</taxon>
        <taxon>Sordariomycetes</taxon>
        <taxon>Hypocreomycetidae</taxon>
        <taxon>Hypocreales</taxon>
        <taxon>Ophiocordycipitaceae</taxon>
        <taxon>Ophiocordyceps</taxon>
    </lineage>
</organism>
<comment type="caution">
    <text evidence="1">The sequence shown here is derived from an EMBL/GenBank/DDBJ whole genome shotgun (WGS) entry which is preliminary data.</text>
</comment>
<dbReference type="OrthoDB" id="10261408at2759"/>
<protein>
    <recommendedName>
        <fullName evidence="3">Transcription factor domain-containing protein</fullName>
    </recommendedName>
</protein>
<sequence length="278" mass="30871">MWPPHPLPDFCGKTFTSLCKLSQVMQEVASVYFNQRLACQQGQSNESNFALSFAESKFQKLLAMTDSLSPGNTDHDVVLHILVHTAIIDIFQPFINKESETHNLPSFASPYSSARAAFGASIKQLQRLMVICRWQNPRVLAMVSTNTALVHVSNAMLRDGALQAATLSSNEHGGLLGQGYEAEWRSYFLLCLSNCQVSAMCYPAFKPVCRGLVAMAMQDGIMGYSEATSWMAAIDEHASRVRFGSQPTDDSGDRIHTTKSEEWTTFHQVTWGNDYVVD</sequence>
<proteinExistence type="predicted"/>
<dbReference type="EMBL" id="NJEU01001121">
    <property type="protein sequence ID" value="PHH68487.1"/>
    <property type="molecule type" value="Genomic_DNA"/>
</dbReference>
<accession>A0A2C5YIA3</accession>
<evidence type="ECO:0008006" key="3">
    <source>
        <dbReference type="Google" id="ProtNLM"/>
    </source>
</evidence>
<gene>
    <name evidence="1" type="ORF">CDD82_526</name>
</gene>
<evidence type="ECO:0000313" key="2">
    <source>
        <dbReference type="Proteomes" id="UP000224854"/>
    </source>
</evidence>